<dbReference type="Proteomes" id="UP000824504">
    <property type="component" value="Chromosome"/>
</dbReference>
<name>A0ABX8SGD7_9ACTN</name>
<accession>A0ABX8SGD7</accession>
<dbReference type="RefSeq" id="WP_219081359.1">
    <property type="nucleotide sequence ID" value="NZ_CP079216.1"/>
</dbReference>
<dbReference type="EMBL" id="CP079216">
    <property type="protein sequence ID" value="QXT62467.1"/>
    <property type="molecule type" value="Genomic_DNA"/>
</dbReference>
<sequence length="216" mass="24243">MRNGVLLSVVVGPEGVKVGDEVLPIGEVTVLPQPGQRINLWGRGLFWIKPADLLEDATNVRVFLLESETMRTWPYMIPLTTARGLEPVGESLRIAYAAASIVLEKERWLDHLAEDARTFADDNNLCEVFDQFMEEHGMKGRTRDFRAEFTITFTAYVEGSTFDNATENLTKADVLELLNNEDWTGKQANIDQSNAGWGQPRAPSRNTTTTLPGSWW</sequence>
<evidence type="ECO:0000313" key="3">
    <source>
        <dbReference type="Proteomes" id="UP000824504"/>
    </source>
</evidence>
<feature type="compositionally biased region" description="Polar residues" evidence="1">
    <location>
        <begin position="204"/>
        <end position="216"/>
    </location>
</feature>
<keyword evidence="3" id="KW-1185">Reference proteome</keyword>
<organism evidence="2 3">
    <name type="scientific">Tessaracoccus palaemonis</name>
    <dbReference type="NCBI Taxonomy" id="2829499"/>
    <lineage>
        <taxon>Bacteria</taxon>
        <taxon>Bacillati</taxon>
        <taxon>Actinomycetota</taxon>
        <taxon>Actinomycetes</taxon>
        <taxon>Propionibacteriales</taxon>
        <taxon>Propionibacteriaceae</taxon>
        <taxon>Tessaracoccus</taxon>
    </lineage>
</organism>
<evidence type="ECO:0000313" key="2">
    <source>
        <dbReference type="EMBL" id="QXT62467.1"/>
    </source>
</evidence>
<protein>
    <submittedName>
        <fullName evidence="2">Uncharacterized protein</fullName>
    </submittedName>
</protein>
<gene>
    <name evidence="2" type="ORF">KDB89_12045</name>
</gene>
<feature type="region of interest" description="Disordered" evidence="1">
    <location>
        <begin position="191"/>
        <end position="216"/>
    </location>
</feature>
<proteinExistence type="predicted"/>
<reference evidence="2 3" key="1">
    <citation type="submission" date="2021-07" db="EMBL/GenBank/DDBJ databases">
        <title>complete genome sequencing of Tessaracoccus sp.J1M15.</title>
        <authorList>
            <person name="Bae J.-W."/>
            <person name="Kim D.-y."/>
        </authorList>
    </citation>
    <scope>NUCLEOTIDE SEQUENCE [LARGE SCALE GENOMIC DNA]</scope>
    <source>
        <strain evidence="2 3">J1M15</strain>
    </source>
</reference>
<evidence type="ECO:0000256" key="1">
    <source>
        <dbReference type="SAM" id="MobiDB-lite"/>
    </source>
</evidence>